<comment type="subcellular location">
    <subcellularLocation>
        <location evidence="1">Nucleus</location>
    </subcellularLocation>
</comment>
<evidence type="ECO:0000256" key="3">
    <source>
        <dbReference type="ARBA" id="ARBA00022771"/>
    </source>
</evidence>
<dbReference type="SUPFAM" id="SSF53098">
    <property type="entry name" value="Ribonuclease H-like"/>
    <property type="match status" value="1"/>
</dbReference>
<feature type="non-terminal residue" evidence="6">
    <location>
        <position position="1"/>
    </location>
</feature>
<gene>
    <name evidence="6" type="ORF">CPELLU_LOCUS20346</name>
</gene>
<feature type="non-terminal residue" evidence="6">
    <location>
        <position position="279"/>
    </location>
</feature>
<sequence>DDINDISDINADDSFDQVSESSSSNISQVSNLKKHKSSVWPYFNLETVKNFGKPVCRKYGTVYKNTTGVSTLRRHLKNYQIEAPKKKQTTLYIYWSDPHNEQEQKKRNEKLIFWLIVDQQLFTMVENQYFCEFINILDPPISCVLREFELSNKTIVLTTDNKSAMITCSHLLAKELENEFDNIGFSYYRCVAHVLNLVAKQELRMVDLAVSKVRQLMAKIKALVHLCDELCILCEFKGIRYLKAELDMEVRWNTLNLLSVDNNSIAELYSNNDDQQKLQ</sequence>
<evidence type="ECO:0000256" key="1">
    <source>
        <dbReference type="ARBA" id="ARBA00004123"/>
    </source>
</evidence>
<keyword evidence="3" id="KW-0863">Zinc-finger</keyword>
<dbReference type="GO" id="GO:0008270">
    <property type="term" value="F:zinc ion binding"/>
    <property type="evidence" value="ECO:0007669"/>
    <property type="project" value="UniProtKB-KW"/>
</dbReference>
<dbReference type="InterPro" id="IPR052035">
    <property type="entry name" value="ZnF_BED_domain_contain"/>
</dbReference>
<dbReference type="PANTHER" id="PTHR46481:SF10">
    <property type="entry name" value="ZINC FINGER BED DOMAIN-CONTAINING PROTEIN 39"/>
    <property type="match status" value="1"/>
</dbReference>
<protein>
    <submittedName>
        <fullName evidence="6">6957_t:CDS:1</fullName>
    </submittedName>
</protein>
<reference evidence="6" key="1">
    <citation type="submission" date="2021-06" db="EMBL/GenBank/DDBJ databases">
        <authorList>
            <person name="Kallberg Y."/>
            <person name="Tangrot J."/>
            <person name="Rosling A."/>
        </authorList>
    </citation>
    <scope>NUCLEOTIDE SEQUENCE</scope>
    <source>
        <strain evidence="6">FL966</strain>
    </source>
</reference>
<dbReference type="AlphaFoldDB" id="A0A9N9PJZ6"/>
<proteinExistence type="predicted"/>
<dbReference type="PANTHER" id="PTHR46481">
    <property type="entry name" value="ZINC FINGER BED DOMAIN-CONTAINING PROTEIN 4"/>
    <property type="match status" value="1"/>
</dbReference>
<dbReference type="EMBL" id="CAJVQA010059804">
    <property type="protein sequence ID" value="CAG8827946.1"/>
    <property type="molecule type" value="Genomic_DNA"/>
</dbReference>
<dbReference type="OrthoDB" id="2444217at2759"/>
<dbReference type="Proteomes" id="UP000789759">
    <property type="component" value="Unassembled WGS sequence"/>
</dbReference>
<evidence type="ECO:0000313" key="7">
    <source>
        <dbReference type="Proteomes" id="UP000789759"/>
    </source>
</evidence>
<keyword evidence="7" id="KW-1185">Reference proteome</keyword>
<keyword evidence="2" id="KW-0479">Metal-binding</keyword>
<accession>A0A9N9PJZ6</accession>
<dbReference type="GO" id="GO:0005634">
    <property type="term" value="C:nucleus"/>
    <property type="evidence" value="ECO:0007669"/>
    <property type="project" value="UniProtKB-SubCell"/>
</dbReference>
<evidence type="ECO:0000256" key="2">
    <source>
        <dbReference type="ARBA" id="ARBA00022723"/>
    </source>
</evidence>
<evidence type="ECO:0000256" key="5">
    <source>
        <dbReference type="ARBA" id="ARBA00023242"/>
    </source>
</evidence>
<organism evidence="6 7">
    <name type="scientific">Cetraspora pellucida</name>
    <dbReference type="NCBI Taxonomy" id="1433469"/>
    <lineage>
        <taxon>Eukaryota</taxon>
        <taxon>Fungi</taxon>
        <taxon>Fungi incertae sedis</taxon>
        <taxon>Mucoromycota</taxon>
        <taxon>Glomeromycotina</taxon>
        <taxon>Glomeromycetes</taxon>
        <taxon>Diversisporales</taxon>
        <taxon>Gigasporaceae</taxon>
        <taxon>Cetraspora</taxon>
    </lineage>
</organism>
<evidence type="ECO:0000313" key="6">
    <source>
        <dbReference type="EMBL" id="CAG8827946.1"/>
    </source>
</evidence>
<evidence type="ECO:0000256" key="4">
    <source>
        <dbReference type="ARBA" id="ARBA00022833"/>
    </source>
</evidence>
<keyword evidence="5" id="KW-0539">Nucleus</keyword>
<keyword evidence="4" id="KW-0862">Zinc</keyword>
<dbReference type="InterPro" id="IPR012337">
    <property type="entry name" value="RNaseH-like_sf"/>
</dbReference>
<comment type="caution">
    <text evidence="6">The sequence shown here is derived from an EMBL/GenBank/DDBJ whole genome shotgun (WGS) entry which is preliminary data.</text>
</comment>
<name>A0A9N9PJZ6_9GLOM</name>